<gene>
    <name evidence="1" type="ORF">DPEC_G00037470</name>
</gene>
<protein>
    <submittedName>
        <fullName evidence="1">Uncharacterized protein</fullName>
    </submittedName>
</protein>
<name>A0ACC2HES6_DALPE</name>
<keyword evidence="2" id="KW-1185">Reference proteome</keyword>
<evidence type="ECO:0000313" key="1">
    <source>
        <dbReference type="EMBL" id="KAJ8014170.1"/>
    </source>
</evidence>
<organism evidence="1 2">
    <name type="scientific">Dallia pectoralis</name>
    <name type="common">Alaska blackfish</name>
    <dbReference type="NCBI Taxonomy" id="75939"/>
    <lineage>
        <taxon>Eukaryota</taxon>
        <taxon>Metazoa</taxon>
        <taxon>Chordata</taxon>
        <taxon>Craniata</taxon>
        <taxon>Vertebrata</taxon>
        <taxon>Euteleostomi</taxon>
        <taxon>Actinopterygii</taxon>
        <taxon>Neopterygii</taxon>
        <taxon>Teleostei</taxon>
        <taxon>Protacanthopterygii</taxon>
        <taxon>Esociformes</taxon>
        <taxon>Umbridae</taxon>
        <taxon>Dallia</taxon>
    </lineage>
</organism>
<comment type="caution">
    <text evidence="1">The sequence shown here is derived from an EMBL/GenBank/DDBJ whole genome shotgun (WGS) entry which is preliminary data.</text>
</comment>
<sequence>MCLCVRISQNISDRTKCVLCRKDTSFLCDIYTKLLCCFIAFADQPKQIVRFSNWRNCRQLINPLFRRCSLRDKTTSYPLSSRNKITLTCAPFCTHLHMRA</sequence>
<accession>A0ACC2HES6</accession>
<reference evidence="1" key="1">
    <citation type="submission" date="2021-05" db="EMBL/GenBank/DDBJ databases">
        <authorList>
            <person name="Pan Q."/>
            <person name="Jouanno E."/>
            <person name="Zahm M."/>
            <person name="Klopp C."/>
            <person name="Cabau C."/>
            <person name="Louis A."/>
            <person name="Berthelot C."/>
            <person name="Parey E."/>
            <person name="Roest Crollius H."/>
            <person name="Montfort J."/>
            <person name="Robinson-Rechavi M."/>
            <person name="Bouchez O."/>
            <person name="Lampietro C."/>
            <person name="Lopez Roques C."/>
            <person name="Donnadieu C."/>
            <person name="Postlethwait J."/>
            <person name="Bobe J."/>
            <person name="Dillon D."/>
            <person name="Chandos A."/>
            <person name="von Hippel F."/>
            <person name="Guiguen Y."/>
        </authorList>
    </citation>
    <scope>NUCLEOTIDE SEQUENCE</scope>
    <source>
        <strain evidence="1">YG-Jan2019</strain>
    </source>
</reference>
<evidence type="ECO:0000313" key="2">
    <source>
        <dbReference type="Proteomes" id="UP001157502"/>
    </source>
</evidence>
<proteinExistence type="predicted"/>
<dbReference type="Proteomes" id="UP001157502">
    <property type="component" value="Chromosome 3"/>
</dbReference>
<dbReference type="EMBL" id="CM055730">
    <property type="protein sequence ID" value="KAJ8014170.1"/>
    <property type="molecule type" value="Genomic_DNA"/>
</dbReference>